<dbReference type="InterPro" id="IPR029063">
    <property type="entry name" value="SAM-dependent_MTases_sf"/>
</dbReference>
<dbReference type="InterPro" id="IPR013217">
    <property type="entry name" value="Methyltransf_12"/>
</dbReference>
<dbReference type="GO" id="GO:0032259">
    <property type="term" value="P:methylation"/>
    <property type="evidence" value="ECO:0007669"/>
    <property type="project" value="UniProtKB-KW"/>
</dbReference>
<keyword evidence="3" id="KW-0489">Methyltransferase</keyword>
<dbReference type="SUPFAM" id="SSF53335">
    <property type="entry name" value="S-adenosyl-L-methionine-dependent methyltransferases"/>
    <property type="match status" value="1"/>
</dbReference>
<name>A0A8K1ZYM0_9CYAN</name>
<dbReference type="CDD" id="cd02440">
    <property type="entry name" value="AdoMet_MTases"/>
    <property type="match status" value="1"/>
</dbReference>
<accession>A0A8K1ZYM0</accession>
<proteinExistence type="predicted"/>
<dbReference type="Proteomes" id="UP000607397">
    <property type="component" value="Unassembled WGS sequence"/>
</dbReference>
<gene>
    <name evidence="3" type="ORF">GS597_08215</name>
</gene>
<organism evidence="3 4">
    <name type="scientific">Petrachloros mirabilis ULC683</name>
    <dbReference type="NCBI Taxonomy" id="2781853"/>
    <lineage>
        <taxon>Bacteria</taxon>
        <taxon>Bacillati</taxon>
        <taxon>Cyanobacteriota</taxon>
        <taxon>Cyanophyceae</taxon>
        <taxon>Synechococcales</taxon>
        <taxon>Petrachlorosaceae</taxon>
        <taxon>Petrachloros</taxon>
        <taxon>Petrachloros mirabilis</taxon>
    </lineage>
</organism>
<dbReference type="Gene3D" id="3.40.50.150">
    <property type="entry name" value="Vaccinia Virus protein VP39"/>
    <property type="match status" value="1"/>
</dbReference>
<dbReference type="Pfam" id="PF08242">
    <property type="entry name" value="Methyltransf_12"/>
    <property type="match status" value="1"/>
</dbReference>
<evidence type="ECO:0000256" key="1">
    <source>
        <dbReference type="SAM" id="MobiDB-lite"/>
    </source>
</evidence>
<evidence type="ECO:0000313" key="3">
    <source>
        <dbReference type="EMBL" id="NCJ06496.1"/>
    </source>
</evidence>
<feature type="region of interest" description="Disordered" evidence="1">
    <location>
        <begin position="1"/>
        <end position="23"/>
    </location>
</feature>
<sequence>MSKKQPHQAHVSSPQASALGEQPDSWQPLLGAVAHRFNREYERQPFDLPTEVEAMPIFREWASGELQAKIASPFWQMVQPRKHQHWLDLGCGISLLIYPWRDWDAFFHGQEISRIAQEALNQRGPQLNSKIFKGVKLAPAHRLEYDPQTFDHVVATGVSCYYPVDYWQTVLAQVRRVLKPGGTFIFDVINLDAPLAENWAILETYLGAEVFLEPLETWQASFKQAGVTRIQSQTSPLFQMYQVNW</sequence>
<protein>
    <submittedName>
        <fullName evidence="3">Methyltransferase domain-containing protein</fullName>
    </submittedName>
</protein>
<dbReference type="RefSeq" id="WP_161824974.1">
    <property type="nucleotide sequence ID" value="NZ_WVIC01000013.1"/>
</dbReference>
<comment type="caution">
    <text evidence="3">The sequence shown here is derived from an EMBL/GenBank/DDBJ whole genome shotgun (WGS) entry which is preliminary data.</text>
</comment>
<evidence type="ECO:0000313" key="4">
    <source>
        <dbReference type="Proteomes" id="UP000607397"/>
    </source>
</evidence>
<dbReference type="AlphaFoldDB" id="A0A8K1ZYM0"/>
<feature type="domain" description="Methyltransferase type 12" evidence="2">
    <location>
        <begin position="87"/>
        <end position="184"/>
    </location>
</feature>
<reference evidence="3" key="1">
    <citation type="submission" date="2019-12" db="EMBL/GenBank/DDBJ databases">
        <title>High-Quality draft genome sequences of three cyanobacteria isolated from the limestone walls of the Old Cathedral of Coimbra.</title>
        <authorList>
            <person name="Tiago I."/>
            <person name="Soares F."/>
            <person name="Portugal A."/>
        </authorList>
    </citation>
    <scope>NUCLEOTIDE SEQUENCE [LARGE SCALE GENOMIC DNA]</scope>
    <source>
        <strain evidence="3">C</strain>
    </source>
</reference>
<dbReference type="EMBL" id="WVIC01000013">
    <property type="protein sequence ID" value="NCJ06496.1"/>
    <property type="molecule type" value="Genomic_DNA"/>
</dbReference>
<keyword evidence="3" id="KW-0808">Transferase</keyword>
<dbReference type="GO" id="GO:0008168">
    <property type="term" value="F:methyltransferase activity"/>
    <property type="evidence" value="ECO:0007669"/>
    <property type="project" value="UniProtKB-KW"/>
</dbReference>
<keyword evidence="4" id="KW-1185">Reference proteome</keyword>
<evidence type="ECO:0000259" key="2">
    <source>
        <dbReference type="Pfam" id="PF08242"/>
    </source>
</evidence>